<dbReference type="Proteomes" id="UP000326779">
    <property type="component" value="Chromosome"/>
</dbReference>
<proteinExistence type="predicted"/>
<dbReference type="EMBL" id="CP045143">
    <property type="protein sequence ID" value="QFR23164.1"/>
    <property type="molecule type" value="Genomic_DNA"/>
</dbReference>
<evidence type="ECO:0000313" key="3">
    <source>
        <dbReference type="Proteomes" id="UP000326779"/>
    </source>
</evidence>
<feature type="transmembrane region" description="Helical" evidence="1">
    <location>
        <begin position="128"/>
        <end position="151"/>
    </location>
</feature>
<evidence type="ECO:0000256" key="1">
    <source>
        <dbReference type="SAM" id="Phobius"/>
    </source>
</evidence>
<sequence length="173" mass="19470">MTNKPAKKPATIRQMPKWQESLNNAGIIFFIVIMIAGGGLSFWDNRDLFKHWLMACSAFLFGLPQWLNVGIILIVWFLVTAYGTQRQAGRTPRQLQKRSLRLAGVMVGLLFYVFQNAALAFIRTVVGMVVLLILSTLSAGGLALPFGFFGFGGGMFWYDDWDGHDDDGHWDDY</sequence>
<protein>
    <submittedName>
        <fullName evidence="2">Uncharacterized protein</fullName>
    </submittedName>
</protein>
<keyword evidence="1" id="KW-0472">Membrane</keyword>
<feature type="transmembrane region" description="Helical" evidence="1">
    <location>
        <begin position="21"/>
        <end position="40"/>
    </location>
</feature>
<feature type="transmembrane region" description="Helical" evidence="1">
    <location>
        <begin position="100"/>
        <end position="122"/>
    </location>
</feature>
<feature type="transmembrane region" description="Helical" evidence="1">
    <location>
        <begin position="52"/>
        <end position="79"/>
    </location>
</feature>
<keyword evidence="1" id="KW-0812">Transmembrane</keyword>
<evidence type="ECO:0000313" key="2">
    <source>
        <dbReference type="EMBL" id="QFR23164.1"/>
    </source>
</evidence>
<name>A0A5P8M4F6_9LACO</name>
<organism evidence="2 3">
    <name type="scientific">Schleiferilactobacillus harbinensis</name>
    <dbReference type="NCBI Taxonomy" id="304207"/>
    <lineage>
        <taxon>Bacteria</taxon>
        <taxon>Bacillati</taxon>
        <taxon>Bacillota</taxon>
        <taxon>Bacilli</taxon>
        <taxon>Lactobacillales</taxon>
        <taxon>Lactobacillaceae</taxon>
        <taxon>Schleiferilactobacillus</taxon>
    </lineage>
</organism>
<keyword evidence="1" id="KW-1133">Transmembrane helix</keyword>
<reference evidence="2 3" key="1">
    <citation type="submission" date="2019-10" db="EMBL/GenBank/DDBJ databases">
        <title>The completed genome of Lactobacillus harbinensis M1.</title>
        <authorList>
            <person name="Zheng Y."/>
        </authorList>
    </citation>
    <scope>NUCLEOTIDE SEQUENCE [LARGE SCALE GENOMIC DNA]</scope>
    <source>
        <strain evidence="2 3">M1</strain>
    </source>
</reference>
<gene>
    <name evidence="2" type="ORF">D1010_06970</name>
</gene>
<dbReference type="AlphaFoldDB" id="A0A5P8M4F6"/>
<dbReference type="RefSeq" id="WP_152260578.1">
    <property type="nucleotide sequence ID" value="NZ_CP045143.1"/>
</dbReference>
<accession>A0A5P8M4F6</accession>
<dbReference type="KEGG" id="lhb:D1010_06970"/>